<dbReference type="SMART" id="SM00388">
    <property type="entry name" value="HisKA"/>
    <property type="match status" value="1"/>
</dbReference>
<dbReference type="InterPro" id="IPR050736">
    <property type="entry name" value="Sensor_HK_Regulatory"/>
</dbReference>
<dbReference type="GO" id="GO:0000155">
    <property type="term" value="F:phosphorelay sensor kinase activity"/>
    <property type="evidence" value="ECO:0007669"/>
    <property type="project" value="InterPro"/>
</dbReference>
<dbReference type="CDD" id="cd16922">
    <property type="entry name" value="HATPase_EvgS-ArcB-TorS-like"/>
    <property type="match status" value="1"/>
</dbReference>
<protein>
    <recommendedName>
        <fullName evidence="16">Circadian input-output histidine kinase CikA</fullName>
        <ecNumber evidence="4">2.7.13.3</ecNumber>
    </recommendedName>
</protein>
<feature type="domain" description="Histidine kinase" evidence="18">
    <location>
        <begin position="575"/>
        <end position="811"/>
    </location>
</feature>
<evidence type="ECO:0000256" key="13">
    <source>
        <dbReference type="ARBA" id="ARBA00023012"/>
    </source>
</evidence>
<dbReference type="SUPFAM" id="SSF47384">
    <property type="entry name" value="Homodimeric domain of signal transducing histidine kinase"/>
    <property type="match status" value="1"/>
</dbReference>
<dbReference type="InterPro" id="IPR036097">
    <property type="entry name" value="HisK_dim/P_sf"/>
</dbReference>
<evidence type="ECO:0000256" key="17">
    <source>
        <dbReference type="SAM" id="Phobius"/>
    </source>
</evidence>
<keyword evidence="21" id="KW-1185">Reference proteome</keyword>
<feature type="transmembrane region" description="Helical" evidence="17">
    <location>
        <begin position="280"/>
        <end position="298"/>
    </location>
</feature>
<reference evidence="20 21" key="1">
    <citation type="submission" date="2020-04" db="EMBL/GenBank/DDBJ databases">
        <authorList>
            <person name="Basu S."/>
            <person name="Maruthanayagam V."/>
            <person name="Chakraborty S."/>
            <person name="Pramanik A."/>
            <person name="Mukherjee J."/>
            <person name="Brink B."/>
        </authorList>
    </citation>
    <scope>NUCLEOTIDE SEQUENCE [LARGE SCALE GENOMIC DNA]</scope>
    <source>
        <strain evidence="20 21">AP17</strain>
    </source>
</reference>
<dbReference type="InterPro" id="IPR005467">
    <property type="entry name" value="His_kinase_dom"/>
</dbReference>
<feature type="domain" description="PAS" evidence="19">
    <location>
        <begin position="433"/>
        <end position="482"/>
    </location>
</feature>
<sequence length="824" mass="91263">MIASQTRYGQYLTRIAALAASYFGSAILATWIPGLDRYVLPFGPPTGIALAALVLFGENLWPGIAIAAFVFVQSQTISLSLAIGAVFSSVVQALIAVKLLKRCKFNPALENLRDVVLLLSLGGLLSTAIGSGLGASYLYWGGAIAPEELSSTWQIWWIEDFMGILLISPLLLSWRELPPIATRHNWKKLVLRILEATTLVTVLLPISWIVFCSRTRVYVAEYPLEYLPFPFMVWAALRFGQRGTAVVNLMVAGMAIWGVARDSGPFLKHADNITQAIVSLQVFMAVVAGTALVLGAVVEQRRHFERLLQQREASLTNAQRIAKVGNWDLDLKEQQLKWSDELYRILGVEPQAFEPSLEKFLKYVHVEDRPLVERSFDNAVRGYQPYAIEYRIVPPSCDEQIVYEQCEIKGSNVTGTVQNITERKKSEAALRSSEERFSKAFDASPLGIAISTLIDGKFVDVNNSFLRLFGYPRDELIGQTSFSLGVWLDDNEQRAKLLEVLETYGSVSNYEIKFCTKSGEVRDGLLSMEAIDLGSERCILTMISDITERKRAEELRQAKEAAEAANYAKSAFLANMSHELRTPLNAIIGYSEILQEDAEDLGQEEFVPDLKKIHGAGRQLLALISDILDLSKIEAGRMSLDLEKIEIDKLVWEVVNTIQPAIDKNSNQLIIDTADDIGEFYADVAKIRQGLLNLLSNAAKFTENGEVKLSIRRVKDGYCLGEEFADELPRLDCELVVFEVSDTGIGMSPKHLAQVFQPFTQADISTTRKYGGTGLGLTITQKFCQMMGGTIQVSSELGKGSTFTIALPASVQPLPTSQVLVEES</sequence>
<organism evidence="20 21">
    <name type="scientific">Oxynema aestuarii AP17</name>
    <dbReference type="NCBI Taxonomy" id="2064643"/>
    <lineage>
        <taxon>Bacteria</taxon>
        <taxon>Bacillati</taxon>
        <taxon>Cyanobacteriota</taxon>
        <taxon>Cyanophyceae</taxon>
        <taxon>Oscillatoriophycideae</taxon>
        <taxon>Oscillatoriales</taxon>
        <taxon>Oscillatoriaceae</taxon>
        <taxon>Oxynema</taxon>
        <taxon>Oxynema aestuarii</taxon>
    </lineage>
</organism>
<gene>
    <name evidence="20" type="ORF">HCG48_00725</name>
</gene>
<comment type="similarity">
    <text evidence="3">In the N-terminal section; belongs to the phytochrome family.</text>
</comment>
<keyword evidence="10" id="KW-0418">Kinase</keyword>
<dbReference type="EC" id="2.7.13.3" evidence="4"/>
<dbReference type="FunFam" id="3.30.565.10:FF:000010">
    <property type="entry name" value="Sensor histidine kinase RcsC"/>
    <property type="match status" value="1"/>
</dbReference>
<comment type="catalytic activity">
    <reaction evidence="1">
        <text>ATP + protein L-histidine = ADP + protein N-phospho-L-histidine.</text>
        <dbReference type="EC" id="2.7.13.3"/>
    </reaction>
</comment>
<dbReference type="InterPro" id="IPR013655">
    <property type="entry name" value="PAS_fold_3"/>
</dbReference>
<dbReference type="SMART" id="SM00387">
    <property type="entry name" value="HATPase_c"/>
    <property type="match status" value="1"/>
</dbReference>
<dbReference type="Pfam" id="PF08447">
    <property type="entry name" value="PAS_3"/>
    <property type="match status" value="1"/>
</dbReference>
<keyword evidence="11" id="KW-0067">ATP-binding</keyword>
<keyword evidence="9" id="KW-0547">Nucleotide-binding</keyword>
<dbReference type="SUPFAM" id="SSF55785">
    <property type="entry name" value="PYP-like sensor domain (PAS domain)"/>
    <property type="match status" value="2"/>
</dbReference>
<dbReference type="PANTHER" id="PTHR43711:SF26">
    <property type="entry name" value="SENSOR HISTIDINE KINASE RCSC"/>
    <property type="match status" value="1"/>
</dbReference>
<feature type="transmembrane region" description="Helical" evidence="17">
    <location>
        <begin position="47"/>
        <end position="71"/>
    </location>
</feature>
<evidence type="ECO:0000256" key="12">
    <source>
        <dbReference type="ARBA" id="ARBA00022989"/>
    </source>
</evidence>
<dbReference type="CDD" id="cd00082">
    <property type="entry name" value="HisKA"/>
    <property type="match status" value="1"/>
</dbReference>
<dbReference type="PROSITE" id="PS50112">
    <property type="entry name" value="PAS"/>
    <property type="match status" value="1"/>
</dbReference>
<dbReference type="InterPro" id="IPR003661">
    <property type="entry name" value="HisK_dim/P_dom"/>
</dbReference>
<evidence type="ECO:0000256" key="2">
    <source>
        <dbReference type="ARBA" id="ARBA00004651"/>
    </source>
</evidence>
<evidence type="ECO:0000256" key="8">
    <source>
        <dbReference type="ARBA" id="ARBA00022692"/>
    </source>
</evidence>
<feature type="transmembrane region" description="Helical" evidence="17">
    <location>
        <begin position="77"/>
        <end position="97"/>
    </location>
</feature>
<evidence type="ECO:0000313" key="20">
    <source>
        <dbReference type="EMBL" id="QIZ69293.1"/>
    </source>
</evidence>
<dbReference type="PROSITE" id="PS50109">
    <property type="entry name" value="HIS_KIN"/>
    <property type="match status" value="1"/>
</dbReference>
<name>A0A6H1TU58_9CYAN</name>
<feature type="transmembrane region" description="Helical" evidence="17">
    <location>
        <begin position="15"/>
        <end position="35"/>
    </location>
</feature>
<keyword evidence="7" id="KW-0808">Transferase</keyword>
<keyword evidence="15" id="KW-0131">Cell cycle</keyword>
<dbReference type="InterPro" id="IPR007895">
    <property type="entry name" value="MASE1"/>
</dbReference>
<evidence type="ECO:0000256" key="1">
    <source>
        <dbReference type="ARBA" id="ARBA00000085"/>
    </source>
</evidence>
<dbReference type="FunFam" id="1.10.287.130:FF:000038">
    <property type="entry name" value="Sensory transduction histidine kinase"/>
    <property type="match status" value="1"/>
</dbReference>
<dbReference type="AlphaFoldDB" id="A0A6H1TU58"/>
<dbReference type="InterPro" id="IPR004358">
    <property type="entry name" value="Sig_transdc_His_kin-like_C"/>
</dbReference>
<keyword evidence="14 17" id="KW-0472">Membrane</keyword>
<dbReference type="Gene3D" id="1.10.287.130">
    <property type="match status" value="1"/>
</dbReference>
<dbReference type="SMART" id="SM00091">
    <property type="entry name" value="PAS"/>
    <property type="match status" value="2"/>
</dbReference>
<dbReference type="PANTHER" id="PTHR43711">
    <property type="entry name" value="TWO-COMPONENT HISTIDINE KINASE"/>
    <property type="match status" value="1"/>
</dbReference>
<dbReference type="InterPro" id="IPR000014">
    <property type="entry name" value="PAS"/>
</dbReference>
<evidence type="ECO:0000259" key="19">
    <source>
        <dbReference type="PROSITE" id="PS50112"/>
    </source>
</evidence>
<comment type="subcellular location">
    <subcellularLocation>
        <location evidence="2">Cell membrane</location>
        <topology evidence="2">Multi-pass membrane protein</topology>
    </subcellularLocation>
</comment>
<evidence type="ECO:0000256" key="15">
    <source>
        <dbReference type="ARBA" id="ARBA00023306"/>
    </source>
</evidence>
<feature type="transmembrane region" description="Helical" evidence="17">
    <location>
        <begin position="189"/>
        <end position="211"/>
    </location>
</feature>
<keyword evidence="12 17" id="KW-1133">Transmembrane helix</keyword>
<evidence type="ECO:0000256" key="16">
    <source>
        <dbReference type="ARBA" id="ARBA00074306"/>
    </source>
</evidence>
<evidence type="ECO:0000256" key="7">
    <source>
        <dbReference type="ARBA" id="ARBA00022679"/>
    </source>
</evidence>
<dbReference type="SUPFAM" id="SSF55874">
    <property type="entry name" value="ATPase domain of HSP90 chaperone/DNA topoisomerase II/histidine kinase"/>
    <property type="match status" value="1"/>
</dbReference>
<proteinExistence type="inferred from homology"/>
<feature type="transmembrane region" description="Helical" evidence="17">
    <location>
        <begin position="117"/>
        <end position="140"/>
    </location>
</feature>
<dbReference type="Pfam" id="PF13426">
    <property type="entry name" value="PAS_9"/>
    <property type="match status" value="1"/>
</dbReference>
<dbReference type="InterPro" id="IPR036890">
    <property type="entry name" value="HATPase_C_sf"/>
</dbReference>
<dbReference type="CDD" id="cd00130">
    <property type="entry name" value="PAS"/>
    <property type="match status" value="1"/>
</dbReference>
<keyword evidence="5" id="KW-1003">Cell membrane</keyword>
<feature type="transmembrane region" description="Helical" evidence="17">
    <location>
        <begin position="155"/>
        <end position="177"/>
    </location>
</feature>
<dbReference type="Gene3D" id="3.30.565.10">
    <property type="entry name" value="Histidine kinase-like ATPase, C-terminal domain"/>
    <property type="match status" value="1"/>
</dbReference>
<dbReference type="InterPro" id="IPR035965">
    <property type="entry name" value="PAS-like_dom_sf"/>
</dbReference>
<dbReference type="GO" id="GO:0005886">
    <property type="term" value="C:plasma membrane"/>
    <property type="evidence" value="ECO:0007669"/>
    <property type="project" value="UniProtKB-SubCell"/>
</dbReference>
<evidence type="ECO:0000256" key="9">
    <source>
        <dbReference type="ARBA" id="ARBA00022741"/>
    </source>
</evidence>
<evidence type="ECO:0000256" key="6">
    <source>
        <dbReference type="ARBA" id="ARBA00022553"/>
    </source>
</evidence>
<dbReference type="Pfam" id="PF00512">
    <property type="entry name" value="HisKA"/>
    <property type="match status" value="1"/>
</dbReference>
<dbReference type="GO" id="GO:0005524">
    <property type="term" value="F:ATP binding"/>
    <property type="evidence" value="ECO:0007669"/>
    <property type="project" value="UniProtKB-KW"/>
</dbReference>
<evidence type="ECO:0000256" key="11">
    <source>
        <dbReference type="ARBA" id="ARBA00022840"/>
    </source>
</evidence>
<keyword evidence="13" id="KW-0902">Two-component regulatory system</keyword>
<evidence type="ECO:0000256" key="5">
    <source>
        <dbReference type="ARBA" id="ARBA00022475"/>
    </source>
</evidence>
<keyword evidence="8 17" id="KW-0812">Transmembrane</keyword>
<dbReference type="NCBIfam" id="TIGR00229">
    <property type="entry name" value="sensory_box"/>
    <property type="match status" value="1"/>
</dbReference>
<accession>A0A6H1TU58</accession>
<dbReference type="InterPro" id="IPR003594">
    <property type="entry name" value="HATPase_dom"/>
</dbReference>
<evidence type="ECO:0000256" key="10">
    <source>
        <dbReference type="ARBA" id="ARBA00022777"/>
    </source>
</evidence>
<dbReference type="PRINTS" id="PR00344">
    <property type="entry name" value="BCTRLSENSOR"/>
</dbReference>
<dbReference type="EMBL" id="CP051167">
    <property type="protein sequence ID" value="QIZ69293.1"/>
    <property type="molecule type" value="Genomic_DNA"/>
</dbReference>
<dbReference type="Gene3D" id="3.30.450.20">
    <property type="entry name" value="PAS domain"/>
    <property type="match status" value="2"/>
</dbReference>
<evidence type="ECO:0000256" key="4">
    <source>
        <dbReference type="ARBA" id="ARBA00012438"/>
    </source>
</evidence>
<keyword evidence="6" id="KW-0597">Phosphoprotein</keyword>
<dbReference type="KEGG" id="oxy:HCG48_00725"/>
<dbReference type="Pfam" id="PF02518">
    <property type="entry name" value="HATPase_c"/>
    <property type="match status" value="1"/>
</dbReference>
<dbReference type="Proteomes" id="UP000500857">
    <property type="component" value="Chromosome"/>
</dbReference>
<dbReference type="Pfam" id="PF05231">
    <property type="entry name" value="MASE1"/>
    <property type="match status" value="1"/>
</dbReference>
<evidence type="ECO:0000256" key="14">
    <source>
        <dbReference type="ARBA" id="ARBA00023136"/>
    </source>
</evidence>
<evidence type="ECO:0000313" key="21">
    <source>
        <dbReference type="Proteomes" id="UP000500857"/>
    </source>
</evidence>
<evidence type="ECO:0000256" key="3">
    <source>
        <dbReference type="ARBA" id="ARBA00006402"/>
    </source>
</evidence>
<evidence type="ECO:0000259" key="18">
    <source>
        <dbReference type="PROSITE" id="PS50109"/>
    </source>
</evidence>